<feature type="domain" description="TonB-dependent receptor plug" evidence="16">
    <location>
        <begin position="56"/>
        <end position="163"/>
    </location>
</feature>
<feature type="region of interest" description="Disordered" evidence="13">
    <location>
        <begin position="470"/>
        <end position="504"/>
    </location>
</feature>
<dbReference type="InterPro" id="IPR000531">
    <property type="entry name" value="Beta-barrel_TonB"/>
</dbReference>
<feature type="region of interest" description="Disordered" evidence="13">
    <location>
        <begin position="532"/>
        <end position="629"/>
    </location>
</feature>
<keyword evidence="2" id="KW-0813">Transport</keyword>
<keyword evidence="8" id="KW-0406">Ion transport</keyword>
<evidence type="ECO:0000256" key="14">
    <source>
        <dbReference type="SAM" id="SignalP"/>
    </source>
</evidence>
<evidence type="ECO:0000313" key="17">
    <source>
        <dbReference type="EMBL" id="ATY33541.1"/>
    </source>
</evidence>
<dbReference type="InterPro" id="IPR012910">
    <property type="entry name" value="Plug_dom"/>
</dbReference>
<keyword evidence="3" id="KW-1134">Transmembrane beta strand</keyword>
<evidence type="ECO:0000256" key="12">
    <source>
        <dbReference type="RuleBase" id="RU003357"/>
    </source>
</evidence>
<keyword evidence="9 12" id="KW-0798">TonB box</keyword>
<evidence type="ECO:0000256" key="8">
    <source>
        <dbReference type="ARBA" id="ARBA00023065"/>
    </source>
</evidence>
<keyword evidence="11" id="KW-0998">Cell outer membrane</keyword>
<evidence type="ECO:0000256" key="11">
    <source>
        <dbReference type="ARBA" id="ARBA00023237"/>
    </source>
</evidence>
<evidence type="ECO:0000256" key="13">
    <source>
        <dbReference type="SAM" id="MobiDB-lite"/>
    </source>
</evidence>
<keyword evidence="7" id="KW-0408">Iron</keyword>
<feature type="region of interest" description="Disordered" evidence="13">
    <location>
        <begin position="255"/>
        <end position="277"/>
    </location>
</feature>
<keyword evidence="4" id="KW-0410">Iron transport</keyword>
<evidence type="ECO:0000313" key="18">
    <source>
        <dbReference type="Proteomes" id="UP000229081"/>
    </source>
</evidence>
<evidence type="ECO:0000256" key="2">
    <source>
        <dbReference type="ARBA" id="ARBA00022448"/>
    </source>
</evidence>
<feature type="domain" description="TonB-dependent receptor-like beta-barrel" evidence="15">
    <location>
        <begin position="219"/>
        <end position="462"/>
    </location>
</feature>
<evidence type="ECO:0000256" key="4">
    <source>
        <dbReference type="ARBA" id="ARBA00022496"/>
    </source>
</evidence>
<proteinExistence type="inferred from homology"/>
<organism evidence="17 18">
    <name type="scientific">Sphingomonas psychrotolerans</name>
    <dbReference type="NCBI Taxonomy" id="1327635"/>
    <lineage>
        <taxon>Bacteria</taxon>
        <taxon>Pseudomonadati</taxon>
        <taxon>Pseudomonadota</taxon>
        <taxon>Alphaproteobacteria</taxon>
        <taxon>Sphingomonadales</taxon>
        <taxon>Sphingomonadaceae</taxon>
        <taxon>Sphingomonas</taxon>
    </lineage>
</organism>
<evidence type="ECO:0000256" key="7">
    <source>
        <dbReference type="ARBA" id="ARBA00023004"/>
    </source>
</evidence>
<feature type="compositionally biased region" description="Low complexity" evidence="13">
    <location>
        <begin position="569"/>
        <end position="583"/>
    </location>
</feature>
<dbReference type="InterPro" id="IPR036942">
    <property type="entry name" value="Beta-barrel_TonB_sf"/>
</dbReference>
<dbReference type="GO" id="GO:0009279">
    <property type="term" value="C:cell outer membrane"/>
    <property type="evidence" value="ECO:0007669"/>
    <property type="project" value="UniProtKB-SubCell"/>
</dbReference>
<dbReference type="Pfam" id="PF00593">
    <property type="entry name" value="TonB_dep_Rec_b-barrel"/>
    <property type="match status" value="1"/>
</dbReference>
<comment type="similarity">
    <text evidence="12">Belongs to the TonB-dependent receptor family.</text>
</comment>
<dbReference type="SUPFAM" id="SSF56935">
    <property type="entry name" value="Porins"/>
    <property type="match status" value="1"/>
</dbReference>
<dbReference type="PANTHER" id="PTHR32552">
    <property type="entry name" value="FERRICHROME IRON RECEPTOR-RELATED"/>
    <property type="match status" value="1"/>
</dbReference>
<keyword evidence="6 14" id="KW-0732">Signal</keyword>
<dbReference type="OrthoDB" id="7176844at2"/>
<comment type="subcellular location">
    <subcellularLocation>
        <location evidence="1">Cell outer membrane</location>
        <topology evidence="1">Multi-pass membrane protein</topology>
    </subcellularLocation>
</comment>
<dbReference type="Proteomes" id="UP000229081">
    <property type="component" value="Chromosome"/>
</dbReference>
<reference evidence="17 18" key="1">
    <citation type="submission" date="2017-11" db="EMBL/GenBank/DDBJ databases">
        <title>Complete genome sequence of Sphingomonas sp. Strain Cra20, a psychrotolerant potential plant growth promoting rhizobacteria.</title>
        <authorList>
            <person name="Luo Y."/>
        </authorList>
    </citation>
    <scope>NUCLEOTIDE SEQUENCE [LARGE SCALE GENOMIC DNA]</scope>
    <source>
        <strain evidence="17 18">Cra20</strain>
    </source>
</reference>
<dbReference type="PANTHER" id="PTHR32552:SF68">
    <property type="entry name" value="FERRICHROME OUTER MEMBRANE TRANSPORTER_PHAGE RECEPTOR"/>
    <property type="match status" value="1"/>
</dbReference>
<dbReference type="Pfam" id="PF07715">
    <property type="entry name" value="Plug"/>
    <property type="match status" value="1"/>
</dbReference>
<protein>
    <submittedName>
        <fullName evidence="17">TonB-dependent receptor</fullName>
    </submittedName>
</protein>
<keyword evidence="18" id="KW-1185">Reference proteome</keyword>
<evidence type="ECO:0000259" key="15">
    <source>
        <dbReference type="Pfam" id="PF00593"/>
    </source>
</evidence>
<evidence type="ECO:0000256" key="9">
    <source>
        <dbReference type="ARBA" id="ARBA00023077"/>
    </source>
</evidence>
<evidence type="ECO:0000256" key="10">
    <source>
        <dbReference type="ARBA" id="ARBA00023136"/>
    </source>
</evidence>
<keyword evidence="17" id="KW-0675">Receptor</keyword>
<feature type="signal peptide" evidence="14">
    <location>
        <begin position="1"/>
        <end position="20"/>
    </location>
</feature>
<dbReference type="InterPro" id="IPR039426">
    <property type="entry name" value="TonB-dep_rcpt-like"/>
</dbReference>
<evidence type="ECO:0000256" key="6">
    <source>
        <dbReference type="ARBA" id="ARBA00022729"/>
    </source>
</evidence>
<dbReference type="EMBL" id="CP024923">
    <property type="protein sequence ID" value="ATY33541.1"/>
    <property type="molecule type" value="Genomic_DNA"/>
</dbReference>
<keyword evidence="10 12" id="KW-0472">Membrane</keyword>
<accession>A0A2K8MQ22</accession>
<dbReference type="KEGG" id="sphc:CVN68_17535"/>
<dbReference type="Gene3D" id="2.40.170.20">
    <property type="entry name" value="TonB-dependent receptor, beta-barrel domain"/>
    <property type="match status" value="1"/>
</dbReference>
<evidence type="ECO:0000259" key="16">
    <source>
        <dbReference type="Pfam" id="PF07715"/>
    </source>
</evidence>
<sequence>MRAIGAVLLLAAMGVPEARADDDRPAPPSDFQVRDPSLVIGEILVVGRRDRESAASVLTSVDRLGADIIERQNVDNAWQLLGRPPGVTLTSFNQGTTSGKFSFRGFNGEGEINAVKLLIDGIPSNTNDGNMPFIDMLFPLDIASIETVRGTSDPRWGLHNIAGNASVRTRTGGEGVAARLGYGSHQILDMQAAGGLRLGAFTQDYLVGYRRSNGFRAHSDYDRLALAGKWFYAPAGGDVRLGAIARHYRSEAEEPGYLSEADARADPRQSYAISRSDGGERRIGQYSLHAEADLARGLDASLRGYLNTFDDRRFIRFSAGVSQQERYADEQQRGVTWHVKWRPEFVGLHNLTLETGGDHQAQSNHSLRWNTAERVRTRQTRDQDFDLDVTGAYIQAVIEPTRWLKLVPAFRVDWVGGSFADRLTGQSYPVNDYGAIEQPKINVAVEPLGGLTLYGNWGRTFQIGVGARAPTRCRRASPISPPRSTRAGRRGPNTPPGASWRRGWLIGSRVPPAKCGASSTIPPATMTISAPRAAAGSTFRSPRAPPPGSRPGAASAGRRARSPSPIRPAPRASASRSITCPRSSPRRASRGSPPSAGACRYGAPRRAAIISKRPTAPRVTATMCSSTSS</sequence>
<dbReference type="GO" id="GO:0015344">
    <property type="term" value="F:siderophore uptake transmembrane transporter activity"/>
    <property type="evidence" value="ECO:0007669"/>
    <property type="project" value="TreeGrafter"/>
</dbReference>
<evidence type="ECO:0000256" key="1">
    <source>
        <dbReference type="ARBA" id="ARBA00004571"/>
    </source>
</evidence>
<gene>
    <name evidence="17" type="ORF">CVN68_17535</name>
</gene>
<keyword evidence="5" id="KW-0812">Transmembrane</keyword>
<dbReference type="AlphaFoldDB" id="A0A2K8MQ22"/>
<feature type="chain" id="PRO_5014726595" evidence="14">
    <location>
        <begin position="21"/>
        <end position="629"/>
    </location>
</feature>
<dbReference type="Gene3D" id="2.170.130.10">
    <property type="entry name" value="TonB-dependent receptor, plug domain"/>
    <property type="match status" value="1"/>
</dbReference>
<name>A0A2K8MQ22_9SPHN</name>
<dbReference type="InterPro" id="IPR037066">
    <property type="entry name" value="Plug_dom_sf"/>
</dbReference>
<evidence type="ECO:0000256" key="5">
    <source>
        <dbReference type="ARBA" id="ARBA00022692"/>
    </source>
</evidence>
<evidence type="ECO:0000256" key="3">
    <source>
        <dbReference type="ARBA" id="ARBA00022452"/>
    </source>
</evidence>